<proteinExistence type="inferred from homology"/>
<sequence length="274" mass="30129">MAKALKLAFSIPSKLVSVGSTKALAIQNTAKLCRYFTSSSRTPGTLASSVLTKTPLHTQRCGCVVCRGNSIARYSTEVDSEISKFLEKEIKYETSKSSDKLPKISGFDIQTDGADVTLTKTSGSEKVVVKLSINGAVDSAPTQDPQGKQEENPQIVCRPPFEVEITKGSTVLALQCNFPSPDAVYEEGSQKEGEQIDDQFEIEEVAIHSGEWKDTTYSVSAATMDAELFDLLMDMLDERGINDEFITQLVNFCTVYENKQYINFLQSLKAFAEK</sequence>
<evidence type="ECO:0000313" key="3">
    <source>
        <dbReference type="Proteomes" id="UP000678393"/>
    </source>
</evidence>
<evidence type="ECO:0008006" key="4">
    <source>
        <dbReference type="Google" id="ProtNLM"/>
    </source>
</evidence>
<reference evidence="2" key="1">
    <citation type="submission" date="2021-04" db="EMBL/GenBank/DDBJ databases">
        <authorList>
            <consortium name="Molecular Ecology Group"/>
        </authorList>
    </citation>
    <scope>NUCLEOTIDE SEQUENCE</scope>
</reference>
<dbReference type="GO" id="GO:0042256">
    <property type="term" value="P:cytosolic ribosome assembly"/>
    <property type="evidence" value="ECO:0007669"/>
    <property type="project" value="TreeGrafter"/>
</dbReference>
<dbReference type="EMBL" id="CAJHNH020008455">
    <property type="protein sequence ID" value="CAG5135784.1"/>
    <property type="molecule type" value="Genomic_DNA"/>
</dbReference>
<dbReference type="Proteomes" id="UP000678393">
    <property type="component" value="Unassembled WGS sequence"/>
</dbReference>
<dbReference type="SUPFAM" id="SSF54529">
    <property type="entry name" value="Mitochondrial glycoprotein MAM33-like"/>
    <property type="match status" value="1"/>
</dbReference>
<dbReference type="AlphaFoldDB" id="A0A8S4A3A7"/>
<name>A0A8S4A3A7_9EUPU</name>
<gene>
    <name evidence="2" type="ORF">CUNI_LOCUS21342</name>
</gene>
<protein>
    <recommendedName>
        <fullName evidence="4">Complement component 1 Q subcomponent-binding protein, mitochondrial</fullName>
    </recommendedName>
</protein>
<dbReference type="PANTHER" id="PTHR10826">
    <property type="entry name" value="COMPLEMENT COMPONENT 1"/>
    <property type="match status" value="1"/>
</dbReference>
<keyword evidence="3" id="KW-1185">Reference proteome</keyword>
<evidence type="ECO:0000256" key="1">
    <source>
        <dbReference type="ARBA" id="ARBA00005457"/>
    </source>
</evidence>
<organism evidence="2 3">
    <name type="scientific">Candidula unifasciata</name>
    <dbReference type="NCBI Taxonomy" id="100452"/>
    <lineage>
        <taxon>Eukaryota</taxon>
        <taxon>Metazoa</taxon>
        <taxon>Spiralia</taxon>
        <taxon>Lophotrochozoa</taxon>
        <taxon>Mollusca</taxon>
        <taxon>Gastropoda</taxon>
        <taxon>Heterobranchia</taxon>
        <taxon>Euthyneura</taxon>
        <taxon>Panpulmonata</taxon>
        <taxon>Eupulmonata</taxon>
        <taxon>Stylommatophora</taxon>
        <taxon>Helicina</taxon>
        <taxon>Helicoidea</taxon>
        <taxon>Geomitridae</taxon>
        <taxon>Candidula</taxon>
    </lineage>
</organism>
<dbReference type="GO" id="GO:0005759">
    <property type="term" value="C:mitochondrial matrix"/>
    <property type="evidence" value="ECO:0007669"/>
    <property type="project" value="InterPro"/>
</dbReference>
<comment type="similarity">
    <text evidence="1">Belongs to the MAM33 family.</text>
</comment>
<comment type="caution">
    <text evidence="2">The sequence shown here is derived from an EMBL/GenBank/DDBJ whole genome shotgun (WGS) entry which is preliminary data.</text>
</comment>
<dbReference type="Gene3D" id="3.10.280.10">
    <property type="entry name" value="Mitochondrial glycoprotein"/>
    <property type="match status" value="1"/>
</dbReference>
<accession>A0A8S4A3A7</accession>
<dbReference type="Pfam" id="PF02330">
    <property type="entry name" value="MAM33"/>
    <property type="match status" value="1"/>
</dbReference>
<dbReference type="OrthoDB" id="278212at2759"/>
<evidence type="ECO:0000313" key="2">
    <source>
        <dbReference type="EMBL" id="CAG5135784.1"/>
    </source>
</evidence>
<dbReference type="InterPro" id="IPR003428">
    <property type="entry name" value="MAM33"/>
</dbReference>
<dbReference type="PANTHER" id="PTHR10826:SF1">
    <property type="entry name" value="COMPLEMENT COMPONENT 1 Q SUBCOMPONENT-BINDING PROTEIN, MITOCHONDRIAL"/>
    <property type="match status" value="1"/>
</dbReference>
<dbReference type="InterPro" id="IPR036561">
    <property type="entry name" value="MAM33_sf"/>
</dbReference>